<evidence type="ECO:0000256" key="1">
    <source>
        <dbReference type="SAM" id="SignalP"/>
    </source>
</evidence>
<dbReference type="Proteomes" id="UP000218934">
    <property type="component" value="Unassembled WGS sequence"/>
</dbReference>
<dbReference type="Pfam" id="PF14352">
    <property type="entry name" value="DUF4402"/>
    <property type="match status" value="1"/>
</dbReference>
<proteinExistence type="predicted"/>
<feature type="signal peptide" evidence="1">
    <location>
        <begin position="1"/>
        <end position="23"/>
    </location>
</feature>
<dbReference type="OrthoDB" id="7565958at2"/>
<dbReference type="InterPro" id="IPR025514">
    <property type="entry name" value="DUF4402"/>
</dbReference>
<sequence>MNAFSKIVTAAILVAGASTAAFAQATDSELTTGSVRIIQPINLTKVNNLAFGTIVRPSSGSSVITMSTSSDTPTVDSGTAVILSTGTKTRASYTVTGEGGQAVAISVPPSFPMTAGANTLTVTLTPEATSDTLSGSLGSTGGFSGDGTLYVGGSFTVTNATVSADYSGTFSTTVNYN</sequence>
<dbReference type="InterPro" id="IPR000082">
    <property type="entry name" value="SEA_dom"/>
</dbReference>
<evidence type="ECO:0000313" key="4">
    <source>
        <dbReference type="Proteomes" id="UP000218934"/>
    </source>
</evidence>
<feature type="chain" id="PRO_5012155653" evidence="1">
    <location>
        <begin position="24"/>
        <end position="177"/>
    </location>
</feature>
<comment type="caution">
    <text evidence="3">The sequence shown here is derived from an EMBL/GenBank/DDBJ whole genome shotgun (WGS) entry which is preliminary data.</text>
</comment>
<dbReference type="EMBL" id="NWUF01000001">
    <property type="protein sequence ID" value="PCE44264.1"/>
    <property type="molecule type" value="Genomic_DNA"/>
</dbReference>
<keyword evidence="1" id="KW-0732">Signal</keyword>
<name>A0A2A4G2L6_9SPHN</name>
<protein>
    <submittedName>
        <fullName evidence="3">DUF4402 domain-containing protein</fullName>
    </submittedName>
</protein>
<feature type="domain" description="SEA" evidence="2">
    <location>
        <begin position="147"/>
        <end position="177"/>
    </location>
</feature>
<evidence type="ECO:0000313" key="3">
    <source>
        <dbReference type="EMBL" id="PCE44264.1"/>
    </source>
</evidence>
<dbReference type="AlphaFoldDB" id="A0A2A4G2L6"/>
<dbReference type="RefSeq" id="WP_066959069.1">
    <property type="nucleotide sequence ID" value="NZ_CP023449.1"/>
</dbReference>
<keyword evidence="4" id="KW-1185">Reference proteome</keyword>
<reference evidence="3 4" key="1">
    <citation type="submission" date="2017-09" db="EMBL/GenBank/DDBJ databases">
        <title>The Catabolism of 3,6-Dichlorosalicylic acid is Initiated by the Cytochrome P450 Monooxygenase DsmABC in Rhizorhabdus dicambivorans Ndbn-20.</title>
        <authorList>
            <person name="Na L."/>
        </authorList>
    </citation>
    <scope>NUCLEOTIDE SEQUENCE [LARGE SCALE GENOMIC DNA]</scope>
    <source>
        <strain evidence="3 4">Ndbn-20m</strain>
    </source>
</reference>
<dbReference type="PROSITE" id="PS50024">
    <property type="entry name" value="SEA"/>
    <property type="match status" value="1"/>
</dbReference>
<accession>A0A2A4G2L6</accession>
<dbReference type="KEGG" id="rdi:CMV14_11740"/>
<gene>
    <name evidence="3" type="ORF">COO09_01125</name>
</gene>
<organism evidence="3 4">
    <name type="scientific">Rhizorhabdus dicambivorans</name>
    <dbReference type="NCBI Taxonomy" id="1850238"/>
    <lineage>
        <taxon>Bacteria</taxon>
        <taxon>Pseudomonadati</taxon>
        <taxon>Pseudomonadota</taxon>
        <taxon>Alphaproteobacteria</taxon>
        <taxon>Sphingomonadales</taxon>
        <taxon>Sphingomonadaceae</taxon>
        <taxon>Rhizorhabdus</taxon>
    </lineage>
</organism>
<evidence type="ECO:0000259" key="2">
    <source>
        <dbReference type="PROSITE" id="PS50024"/>
    </source>
</evidence>